<dbReference type="GO" id="GO:0008252">
    <property type="term" value="F:nucleotidase activity"/>
    <property type="evidence" value="ECO:0007669"/>
    <property type="project" value="InterPro"/>
</dbReference>
<dbReference type="PANTHER" id="PTHR30457">
    <property type="entry name" value="5'-NUCLEOTIDASE SURE"/>
    <property type="match status" value="1"/>
</dbReference>
<dbReference type="Proteomes" id="UP001221142">
    <property type="component" value="Unassembled WGS sequence"/>
</dbReference>
<dbReference type="Pfam" id="PF01975">
    <property type="entry name" value="SurE"/>
    <property type="match status" value="1"/>
</dbReference>
<evidence type="ECO:0000313" key="7">
    <source>
        <dbReference type="Proteomes" id="UP001221142"/>
    </source>
</evidence>
<evidence type="ECO:0000313" key="6">
    <source>
        <dbReference type="EMBL" id="KAJ7619512.1"/>
    </source>
</evidence>
<dbReference type="InterPro" id="IPR002828">
    <property type="entry name" value="SurE-like_Pase/nucleotidase"/>
</dbReference>
<proteinExistence type="inferred from homology"/>
<protein>
    <submittedName>
        <fullName evidence="6">Sure-like protein</fullName>
    </submittedName>
</protein>
<reference evidence="6" key="1">
    <citation type="submission" date="2023-03" db="EMBL/GenBank/DDBJ databases">
        <title>Massive genome expansion in bonnet fungi (Mycena s.s.) driven by repeated elements and novel gene families across ecological guilds.</title>
        <authorList>
            <consortium name="Lawrence Berkeley National Laboratory"/>
            <person name="Harder C.B."/>
            <person name="Miyauchi S."/>
            <person name="Viragh M."/>
            <person name="Kuo A."/>
            <person name="Thoen E."/>
            <person name="Andreopoulos B."/>
            <person name="Lu D."/>
            <person name="Skrede I."/>
            <person name="Drula E."/>
            <person name="Henrissat B."/>
            <person name="Morin E."/>
            <person name="Kohler A."/>
            <person name="Barry K."/>
            <person name="LaButti K."/>
            <person name="Morin E."/>
            <person name="Salamov A."/>
            <person name="Lipzen A."/>
            <person name="Mereny Z."/>
            <person name="Hegedus B."/>
            <person name="Baldrian P."/>
            <person name="Stursova M."/>
            <person name="Weitz H."/>
            <person name="Taylor A."/>
            <person name="Grigoriev I.V."/>
            <person name="Nagy L.G."/>
            <person name="Martin F."/>
            <person name="Kauserud H."/>
        </authorList>
    </citation>
    <scope>NUCLEOTIDE SEQUENCE</scope>
    <source>
        <strain evidence="6">9284</strain>
    </source>
</reference>
<keyword evidence="4" id="KW-0732">Signal</keyword>
<comment type="caution">
    <text evidence="6">The sequence shown here is derived from an EMBL/GenBank/DDBJ whole genome shotgun (WGS) entry which is preliminary data.</text>
</comment>
<dbReference type="Gene3D" id="3.40.1210.10">
    <property type="entry name" value="Survival protein SurE-like phosphatase/nucleotidase"/>
    <property type="match status" value="1"/>
</dbReference>
<dbReference type="PANTHER" id="PTHR30457:SF0">
    <property type="entry name" value="PHOSPHATASE, PUTATIVE (AFU_ORTHOLOGUE AFUA_4G01070)-RELATED"/>
    <property type="match status" value="1"/>
</dbReference>
<accession>A0AAD7FEL8</accession>
<keyword evidence="3" id="KW-0378">Hydrolase</keyword>
<feature type="signal peptide" evidence="4">
    <location>
        <begin position="1"/>
        <end position="16"/>
    </location>
</feature>
<keyword evidence="7" id="KW-1185">Reference proteome</keyword>
<organism evidence="6 7">
    <name type="scientific">Roridomyces roridus</name>
    <dbReference type="NCBI Taxonomy" id="1738132"/>
    <lineage>
        <taxon>Eukaryota</taxon>
        <taxon>Fungi</taxon>
        <taxon>Dikarya</taxon>
        <taxon>Basidiomycota</taxon>
        <taxon>Agaricomycotina</taxon>
        <taxon>Agaricomycetes</taxon>
        <taxon>Agaricomycetidae</taxon>
        <taxon>Agaricales</taxon>
        <taxon>Marasmiineae</taxon>
        <taxon>Mycenaceae</taxon>
        <taxon>Roridomyces</taxon>
    </lineage>
</organism>
<gene>
    <name evidence="6" type="ORF">FB45DRAFT_160585</name>
</gene>
<feature type="domain" description="Survival protein SurE-like phosphatase/nucleotidase" evidence="5">
    <location>
        <begin position="19"/>
        <end position="224"/>
    </location>
</feature>
<dbReference type="EMBL" id="JARKIF010000018">
    <property type="protein sequence ID" value="KAJ7619512.1"/>
    <property type="molecule type" value="Genomic_DNA"/>
</dbReference>
<dbReference type="GO" id="GO:0046872">
    <property type="term" value="F:metal ion binding"/>
    <property type="evidence" value="ECO:0007669"/>
    <property type="project" value="UniProtKB-KW"/>
</dbReference>
<keyword evidence="2" id="KW-0479">Metal-binding</keyword>
<comment type="similarity">
    <text evidence="1">Belongs to the SurE nucleotidase family.</text>
</comment>
<dbReference type="SUPFAM" id="SSF64167">
    <property type="entry name" value="SurE-like"/>
    <property type="match status" value="1"/>
</dbReference>
<evidence type="ECO:0000256" key="3">
    <source>
        <dbReference type="ARBA" id="ARBA00022801"/>
    </source>
</evidence>
<evidence type="ECO:0000256" key="1">
    <source>
        <dbReference type="ARBA" id="ARBA00011062"/>
    </source>
</evidence>
<sequence>MIIPFLQLVFAYTVCASRIVLTNDDGWAVALVRAQNDALKAAGHDIILSCPATDKSGTGSSTTTPTPLKTPCEFKTCPVGSPATGFNASDPRLNYVNAYPVDAAIFGIQMLAPEFWSSRPDFVFSGPNVGNNAGGLTVHRSGTVGAATEAAKQGIPAAAFSGATASHISYTTLTTNPDSKNTRAALIYSALSVKLLETLFASSGPILPNNTILNVNFPSTSKCTSPDAFKFVLTRINWAFGVPDDVETCGMTRLPTESSVLRQYGCFASVSVMDAGTKGDVDAETQAVVLEKLEGILDCGPRSKWLIDVVLSTVTFVGRLFYV</sequence>
<dbReference type="InterPro" id="IPR030048">
    <property type="entry name" value="SurE"/>
</dbReference>
<feature type="chain" id="PRO_5042075599" evidence="4">
    <location>
        <begin position="17"/>
        <end position="323"/>
    </location>
</feature>
<evidence type="ECO:0000259" key="5">
    <source>
        <dbReference type="Pfam" id="PF01975"/>
    </source>
</evidence>
<dbReference type="InterPro" id="IPR036523">
    <property type="entry name" value="SurE-like_sf"/>
</dbReference>
<evidence type="ECO:0000256" key="4">
    <source>
        <dbReference type="SAM" id="SignalP"/>
    </source>
</evidence>
<evidence type="ECO:0000256" key="2">
    <source>
        <dbReference type="ARBA" id="ARBA00022723"/>
    </source>
</evidence>
<name>A0AAD7FEL8_9AGAR</name>
<dbReference type="AlphaFoldDB" id="A0AAD7FEL8"/>